<dbReference type="OrthoDB" id="60033at2759"/>
<gene>
    <name evidence="7" type="ORF">NliqN6_6057</name>
</gene>
<dbReference type="Gene3D" id="1.10.10.10">
    <property type="entry name" value="Winged helix-like DNA-binding domain superfamily/Winged helix DNA-binding domain"/>
    <property type="match status" value="1"/>
</dbReference>
<evidence type="ECO:0000256" key="4">
    <source>
        <dbReference type="RuleBase" id="RU004020"/>
    </source>
</evidence>
<evidence type="ECO:0000256" key="2">
    <source>
        <dbReference type="ARBA" id="ARBA00023125"/>
    </source>
</evidence>
<organism evidence="7 8">
    <name type="scientific">Naganishia liquefaciens</name>
    <dbReference type="NCBI Taxonomy" id="104408"/>
    <lineage>
        <taxon>Eukaryota</taxon>
        <taxon>Fungi</taxon>
        <taxon>Dikarya</taxon>
        <taxon>Basidiomycota</taxon>
        <taxon>Agaricomycotina</taxon>
        <taxon>Tremellomycetes</taxon>
        <taxon>Filobasidiales</taxon>
        <taxon>Filobasidiaceae</taxon>
        <taxon>Naganishia</taxon>
    </lineage>
</organism>
<protein>
    <recommendedName>
        <fullName evidence="6">HSF-type DNA-binding domain-containing protein</fullName>
    </recommendedName>
</protein>
<dbReference type="AlphaFoldDB" id="A0A8H3TZD2"/>
<dbReference type="SUPFAM" id="SSF46785">
    <property type="entry name" value="Winged helix' DNA-binding domain"/>
    <property type="match status" value="1"/>
</dbReference>
<feature type="domain" description="HSF-type DNA-binding" evidence="6">
    <location>
        <begin position="47"/>
        <end position="154"/>
    </location>
</feature>
<accession>A0A8H3TZD2</accession>
<dbReference type="GO" id="GO:0005634">
    <property type="term" value="C:nucleus"/>
    <property type="evidence" value="ECO:0007669"/>
    <property type="project" value="UniProtKB-SubCell"/>
</dbReference>
<keyword evidence="2" id="KW-0238">DNA-binding</keyword>
<dbReference type="GO" id="GO:0043565">
    <property type="term" value="F:sequence-specific DNA binding"/>
    <property type="evidence" value="ECO:0007669"/>
    <property type="project" value="InterPro"/>
</dbReference>
<dbReference type="Proteomes" id="UP000620104">
    <property type="component" value="Unassembled WGS sequence"/>
</dbReference>
<dbReference type="InterPro" id="IPR000232">
    <property type="entry name" value="HSF_DNA-bd"/>
</dbReference>
<proteinExistence type="inferred from homology"/>
<evidence type="ECO:0000256" key="1">
    <source>
        <dbReference type="ARBA" id="ARBA00004123"/>
    </source>
</evidence>
<evidence type="ECO:0000313" key="8">
    <source>
        <dbReference type="Proteomes" id="UP000620104"/>
    </source>
</evidence>
<feature type="region of interest" description="Disordered" evidence="5">
    <location>
        <begin position="22"/>
        <end position="45"/>
    </location>
</feature>
<evidence type="ECO:0000256" key="5">
    <source>
        <dbReference type="SAM" id="MobiDB-lite"/>
    </source>
</evidence>
<dbReference type="InterPro" id="IPR036388">
    <property type="entry name" value="WH-like_DNA-bd_sf"/>
</dbReference>
<dbReference type="InterPro" id="IPR036390">
    <property type="entry name" value="WH_DNA-bd_sf"/>
</dbReference>
<sequence length="543" mass="60021">MANIDDFSDLFNMDETRAFDKLGGCRDPDLSPTRPTGIASSSPPPAKNANFLVKLYMALQEETPSTAIYWSVDGKQLVVASPGQLEKEILPKYWKHNKEPRLINFNWIYGFSRVYPGRIFKDENGNVRDDASVWSHPTLHRESTLEQLMAIKRRAAPKLFRTRKLANGQVVQIRAGGRTDANSVAARNCRLDSFSRKAPEQYQHSPYPMMQYTPTFYNSADVRYGQEFAASSQWAFGSQASPAVETSRLVTHNRLGNVTADDPFHYASETMMNPLVRTPAEVKPFASQAPISPTEIIQSIAVTTPHAVPASQNWWLNGGSQPGKQSFNVQGSHTQGMPLLSWTTPSSPTNILPLRDKWNSGSSQTVQGNTGIFQHQLAGNREVFCTAPASPIHSGQPTQTRDKLNIGIGYPATPQDVEIAPADFQFVQAPQEQTYLFSQEEHAIPFSAVEKSFPSFGHTDVAIPATADVYLGTQRRPDTAQPSPQDIWPVNVMGIAIAKPLPFPSYSPEMYGVEEPTALPYVKTHRYTTSIAPPVILSEAQGT</sequence>
<name>A0A8H3TZD2_9TREE</name>
<comment type="similarity">
    <text evidence="4">Belongs to the HSF family.</text>
</comment>
<evidence type="ECO:0000259" key="6">
    <source>
        <dbReference type="SMART" id="SM00415"/>
    </source>
</evidence>
<dbReference type="SMART" id="SM00415">
    <property type="entry name" value="HSF"/>
    <property type="match status" value="1"/>
</dbReference>
<dbReference type="GO" id="GO:0003700">
    <property type="term" value="F:DNA-binding transcription factor activity"/>
    <property type="evidence" value="ECO:0007669"/>
    <property type="project" value="InterPro"/>
</dbReference>
<keyword evidence="3" id="KW-0539">Nucleus</keyword>
<evidence type="ECO:0000256" key="3">
    <source>
        <dbReference type="ARBA" id="ARBA00023242"/>
    </source>
</evidence>
<comment type="caution">
    <text evidence="7">The sequence shown here is derived from an EMBL/GenBank/DDBJ whole genome shotgun (WGS) entry which is preliminary data.</text>
</comment>
<reference evidence="7" key="1">
    <citation type="submission" date="2020-07" db="EMBL/GenBank/DDBJ databases">
        <title>Draft Genome Sequence of a Deep-Sea Yeast, Naganishia (Cryptococcus) liquefaciens strain N6.</title>
        <authorList>
            <person name="Han Y.W."/>
            <person name="Kajitani R."/>
            <person name="Morimoto H."/>
            <person name="Parhat M."/>
            <person name="Tsubouchi H."/>
            <person name="Bakenova O."/>
            <person name="Ogata M."/>
            <person name="Argunhan B."/>
            <person name="Aoki R."/>
            <person name="Kajiwara S."/>
            <person name="Itoh T."/>
            <person name="Iwasaki H."/>
        </authorList>
    </citation>
    <scope>NUCLEOTIDE SEQUENCE</scope>
    <source>
        <strain evidence="7">N6</strain>
    </source>
</reference>
<keyword evidence="8" id="KW-1185">Reference proteome</keyword>
<evidence type="ECO:0000313" key="7">
    <source>
        <dbReference type="EMBL" id="GHJ89655.1"/>
    </source>
</evidence>
<dbReference type="Pfam" id="PF00447">
    <property type="entry name" value="HSF_DNA-bind"/>
    <property type="match status" value="1"/>
</dbReference>
<dbReference type="EMBL" id="BLZA01000049">
    <property type="protein sequence ID" value="GHJ89655.1"/>
    <property type="molecule type" value="Genomic_DNA"/>
</dbReference>
<comment type="subcellular location">
    <subcellularLocation>
        <location evidence="1">Nucleus</location>
    </subcellularLocation>
</comment>